<dbReference type="GO" id="GO:0046872">
    <property type="term" value="F:metal ion binding"/>
    <property type="evidence" value="ECO:0007669"/>
    <property type="project" value="UniProtKB-KW"/>
</dbReference>
<feature type="domain" description="Poly A polymerase head" evidence="12">
    <location>
        <begin position="22"/>
        <end position="152"/>
    </location>
</feature>
<dbReference type="SUPFAM" id="SSF81301">
    <property type="entry name" value="Nucleotidyltransferase"/>
    <property type="match status" value="1"/>
</dbReference>
<feature type="domain" description="tRNA nucleotidyltransferase/poly(A) polymerase RNA and SrmB- binding" evidence="14">
    <location>
        <begin position="179"/>
        <end position="242"/>
    </location>
</feature>
<evidence type="ECO:0000256" key="6">
    <source>
        <dbReference type="ARBA" id="ARBA00022741"/>
    </source>
</evidence>
<evidence type="ECO:0000256" key="10">
    <source>
        <dbReference type="ARBA" id="ARBA00022884"/>
    </source>
</evidence>
<comment type="similarity">
    <text evidence="11">Belongs to the tRNA nucleotidyltransferase/poly(A) polymerase family.</text>
</comment>
<dbReference type="GO" id="GO:0008033">
    <property type="term" value="P:tRNA processing"/>
    <property type="evidence" value="ECO:0007669"/>
    <property type="project" value="UniProtKB-KW"/>
</dbReference>
<evidence type="ECO:0000256" key="5">
    <source>
        <dbReference type="ARBA" id="ARBA00022723"/>
    </source>
</evidence>
<keyword evidence="8" id="KW-0067">ATP-binding</keyword>
<dbReference type="AlphaFoldDB" id="A0A6J4J801"/>
<evidence type="ECO:0000256" key="4">
    <source>
        <dbReference type="ARBA" id="ARBA00022695"/>
    </source>
</evidence>
<dbReference type="PANTHER" id="PTHR47545">
    <property type="entry name" value="MULTIFUNCTIONAL CCA PROTEIN"/>
    <property type="match status" value="1"/>
</dbReference>
<dbReference type="Pfam" id="PF01743">
    <property type="entry name" value="PolyA_pol"/>
    <property type="match status" value="1"/>
</dbReference>
<dbReference type="Gene3D" id="3.30.460.10">
    <property type="entry name" value="Beta Polymerase, domain 2"/>
    <property type="match status" value="1"/>
</dbReference>
<evidence type="ECO:0000259" key="13">
    <source>
        <dbReference type="Pfam" id="PF01966"/>
    </source>
</evidence>
<keyword evidence="2 11" id="KW-0808">Transferase</keyword>
<dbReference type="EMBL" id="CADCTO010000383">
    <property type="protein sequence ID" value="CAA9270890.1"/>
    <property type="molecule type" value="Genomic_DNA"/>
</dbReference>
<dbReference type="InterPro" id="IPR050124">
    <property type="entry name" value="tRNA_CCA-adding_enzyme"/>
</dbReference>
<evidence type="ECO:0000256" key="8">
    <source>
        <dbReference type="ARBA" id="ARBA00022840"/>
    </source>
</evidence>
<dbReference type="CDD" id="cd05398">
    <property type="entry name" value="NT_ClassII-CCAase"/>
    <property type="match status" value="1"/>
</dbReference>
<evidence type="ECO:0000256" key="11">
    <source>
        <dbReference type="RuleBase" id="RU003953"/>
    </source>
</evidence>
<dbReference type="GO" id="GO:0003723">
    <property type="term" value="F:RNA binding"/>
    <property type="evidence" value="ECO:0007669"/>
    <property type="project" value="UniProtKB-KW"/>
</dbReference>
<sequence>MQGDALETLRATLRGTEYAGRLWIVGGYVRDKLLGRLTDAAVDDIDLVLEGDALAVARLLHARGVTDHHPVEYGQFGTTSVAVGGAKVEVVTARAETYRRGSRKPIVTPGTLETDARRRDFTVNTLLENLHTGEVRDPTGQGRADLAARLLRAPADPALIFTDDPLRMLRACRFAAKLGFEVEPQTHAALSACAHLCNPEHGVSYERVRDELVKTLLTADAARGLEMMRATGLLAQFAPELAGMHGVTQNRFHRYDVWEHTLVALRNLPPEAPLPVRLGTLFHDIGKPPTRTLDPQTGDGHFYGHQDVGAQMTRTVMNRLRFSSDEINDVVNLVALHMRYGDYQPGVWTDASVRRLIRAVGPYRHDLFTLARADIAAVDPDSPPKADLAGLQERMERLEAEAHITQVVSPLDGLAIMAFLDIPGGPAVGKIKDALTDAVVAGELAPDDLEGAKRMAKTLWEETARDGD</sequence>
<dbReference type="EC" id="2.7.7.72" evidence="15"/>
<keyword evidence="5" id="KW-0479">Metal-binding</keyword>
<dbReference type="InterPro" id="IPR006675">
    <property type="entry name" value="HDIG_dom"/>
</dbReference>
<comment type="cofactor">
    <cofactor evidence="1">
        <name>Mg(2+)</name>
        <dbReference type="ChEBI" id="CHEBI:18420"/>
    </cofactor>
</comment>
<keyword evidence="9" id="KW-0460">Magnesium</keyword>
<organism evidence="15">
    <name type="scientific">uncultured Armatimonadetes bacterium</name>
    <dbReference type="NCBI Taxonomy" id="157466"/>
    <lineage>
        <taxon>Bacteria</taxon>
        <taxon>Bacillati</taxon>
        <taxon>Armatimonadota</taxon>
        <taxon>environmental samples</taxon>
    </lineage>
</organism>
<dbReference type="PANTHER" id="PTHR47545:SF1">
    <property type="entry name" value="MULTIFUNCTIONAL CCA PROTEIN"/>
    <property type="match status" value="1"/>
</dbReference>
<dbReference type="Pfam" id="PF12627">
    <property type="entry name" value="PolyA_pol_RNAbd"/>
    <property type="match status" value="1"/>
</dbReference>
<evidence type="ECO:0000313" key="15">
    <source>
        <dbReference type="EMBL" id="CAA9270890.1"/>
    </source>
</evidence>
<keyword evidence="10 11" id="KW-0694">RNA-binding</keyword>
<dbReference type="InterPro" id="IPR002646">
    <property type="entry name" value="PolA_pol_head_dom"/>
</dbReference>
<dbReference type="CDD" id="cd00077">
    <property type="entry name" value="HDc"/>
    <property type="match status" value="1"/>
</dbReference>
<protein>
    <submittedName>
        <fullName evidence="15">CCA tRNA nucleotidyltransferase</fullName>
        <ecNumber evidence="15">2.7.7.72</ecNumber>
    </submittedName>
</protein>
<dbReference type="InterPro" id="IPR006674">
    <property type="entry name" value="HD_domain"/>
</dbReference>
<dbReference type="GO" id="GO:0004810">
    <property type="term" value="F:CCA tRNA nucleotidyltransferase activity"/>
    <property type="evidence" value="ECO:0007669"/>
    <property type="project" value="UniProtKB-EC"/>
</dbReference>
<keyword evidence="6" id="KW-0547">Nucleotide-binding</keyword>
<name>A0A6J4J801_9BACT</name>
<evidence type="ECO:0000256" key="3">
    <source>
        <dbReference type="ARBA" id="ARBA00022694"/>
    </source>
</evidence>
<dbReference type="SUPFAM" id="SSF81891">
    <property type="entry name" value="Poly A polymerase C-terminal region-like"/>
    <property type="match status" value="1"/>
</dbReference>
<dbReference type="InterPro" id="IPR003607">
    <property type="entry name" value="HD/PDEase_dom"/>
</dbReference>
<evidence type="ECO:0000259" key="12">
    <source>
        <dbReference type="Pfam" id="PF01743"/>
    </source>
</evidence>
<evidence type="ECO:0000259" key="14">
    <source>
        <dbReference type="Pfam" id="PF12627"/>
    </source>
</evidence>
<proteinExistence type="inferred from homology"/>
<keyword evidence="7" id="KW-0692">RNA repair</keyword>
<dbReference type="Pfam" id="PF01966">
    <property type="entry name" value="HD"/>
    <property type="match status" value="1"/>
</dbReference>
<keyword evidence="4 15" id="KW-0548">Nucleotidyltransferase</keyword>
<accession>A0A6J4J801</accession>
<dbReference type="InterPro" id="IPR043519">
    <property type="entry name" value="NT_sf"/>
</dbReference>
<gene>
    <name evidence="15" type="ORF">AVDCRST_MAG63-2924</name>
</gene>
<evidence type="ECO:0000256" key="7">
    <source>
        <dbReference type="ARBA" id="ARBA00022800"/>
    </source>
</evidence>
<evidence type="ECO:0000256" key="9">
    <source>
        <dbReference type="ARBA" id="ARBA00022842"/>
    </source>
</evidence>
<feature type="domain" description="HD" evidence="13">
    <location>
        <begin position="257"/>
        <end position="343"/>
    </location>
</feature>
<evidence type="ECO:0000256" key="1">
    <source>
        <dbReference type="ARBA" id="ARBA00001946"/>
    </source>
</evidence>
<dbReference type="Gene3D" id="1.10.3090.10">
    <property type="entry name" value="cca-adding enzyme, domain 2"/>
    <property type="match status" value="1"/>
</dbReference>
<reference evidence="15" key="1">
    <citation type="submission" date="2020-02" db="EMBL/GenBank/DDBJ databases">
        <authorList>
            <person name="Meier V. D."/>
        </authorList>
    </citation>
    <scope>NUCLEOTIDE SEQUENCE</scope>
    <source>
        <strain evidence="15">AVDCRST_MAG63</strain>
    </source>
</reference>
<dbReference type="InterPro" id="IPR032828">
    <property type="entry name" value="PolyA_RNA-bd"/>
</dbReference>
<keyword evidence="3" id="KW-0819">tRNA processing</keyword>
<evidence type="ECO:0000256" key="2">
    <source>
        <dbReference type="ARBA" id="ARBA00022679"/>
    </source>
</evidence>
<dbReference type="NCBIfam" id="TIGR00277">
    <property type="entry name" value="HDIG"/>
    <property type="match status" value="1"/>
</dbReference>
<dbReference type="GO" id="GO:0042245">
    <property type="term" value="P:RNA repair"/>
    <property type="evidence" value="ECO:0007669"/>
    <property type="project" value="UniProtKB-KW"/>
</dbReference>
<dbReference type="GO" id="GO:0005524">
    <property type="term" value="F:ATP binding"/>
    <property type="evidence" value="ECO:0007669"/>
    <property type="project" value="UniProtKB-KW"/>
</dbReference>